<dbReference type="GO" id="GO:0003677">
    <property type="term" value="F:DNA binding"/>
    <property type="evidence" value="ECO:0007669"/>
    <property type="project" value="UniProtKB-KW"/>
</dbReference>
<dbReference type="GO" id="GO:0000719">
    <property type="term" value="P:photoreactive repair"/>
    <property type="evidence" value="ECO:0007669"/>
    <property type="project" value="TreeGrafter"/>
</dbReference>
<keyword evidence="15" id="KW-1185">Reference proteome</keyword>
<evidence type="ECO:0000256" key="4">
    <source>
        <dbReference type="ARBA" id="ARBA00014046"/>
    </source>
</evidence>
<evidence type="ECO:0000313" key="15">
    <source>
        <dbReference type="Proteomes" id="UP000315995"/>
    </source>
</evidence>
<evidence type="ECO:0000259" key="13">
    <source>
        <dbReference type="PROSITE" id="PS51645"/>
    </source>
</evidence>
<organism evidence="14 15">
    <name type="scientific">Persicimonas caeni</name>
    <dbReference type="NCBI Taxonomy" id="2292766"/>
    <lineage>
        <taxon>Bacteria</taxon>
        <taxon>Deltaproteobacteria</taxon>
        <taxon>Bradymonadales</taxon>
        <taxon>Bradymonadaceae</taxon>
        <taxon>Persicimonas</taxon>
    </lineage>
</organism>
<reference evidence="14 15" key="1">
    <citation type="submission" date="2019-06" db="EMBL/GenBank/DDBJ databases">
        <title>Persicimonas caeni gen. nov., sp. nov., a predatory bacterium isolated from solar saltern.</title>
        <authorList>
            <person name="Wang S."/>
        </authorList>
    </citation>
    <scope>NUCLEOTIDE SEQUENCE [LARGE SCALE GENOMIC DNA]</scope>
    <source>
        <strain evidence="14 15">YN101</strain>
    </source>
</reference>
<evidence type="ECO:0000256" key="3">
    <source>
        <dbReference type="ARBA" id="ARBA00013149"/>
    </source>
</evidence>
<dbReference type="EMBL" id="CP041186">
    <property type="protein sequence ID" value="QDG53305.1"/>
    <property type="molecule type" value="Genomic_DNA"/>
</dbReference>
<accession>A0A4Y6PZX8</accession>
<dbReference type="AlphaFoldDB" id="A0A4Y6PZX8"/>
<dbReference type="InterPro" id="IPR036134">
    <property type="entry name" value="Crypto/Photolyase_FAD-like_sf"/>
</dbReference>
<dbReference type="PANTHER" id="PTHR10211:SF0">
    <property type="entry name" value="DEOXYRIBODIPYRIMIDINE PHOTO-LYASE"/>
    <property type="match status" value="1"/>
</dbReference>
<dbReference type="PROSITE" id="PS51645">
    <property type="entry name" value="PHR_CRY_ALPHA_BETA"/>
    <property type="match status" value="1"/>
</dbReference>
<accession>A0A5B8YCB3</accession>
<dbReference type="PANTHER" id="PTHR10211">
    <property type="entry name" value="DEOXYRIBODIPYRIMIDINE PHOTOLYASE"/>
    <property type="match status" value="1"/>
</dbReference>
<keyword evidence="9" id="KW-0234">DNA repair</keyword>
<feature type="domain" description="Photolyase/cryptochrome alpha/beta" evidence="13">
    <location>
        <begin position="22"/>
        <end position="154"/>
    </location>
</feature>
<name>A0A4Y6PZX8_PERCE</name>
<dbReference type="FunFam" id="1.10.579.10:FF:000002">
    <property type="entry name" value="Deoxyribodipyrimidine photolyase"/>
    <property type="match status" value="1"/>
</dbReference>
<evidence type="ECO:0000256" key="11">
    <source>
        <dbReference type="ARBA" id="ARBA00031671"/>
    </source>
</evidence>
<evidence type="ECO:0000256" key="5">
    <source>
        <dbReference type="ARBA" id="ARBA00022630"/>
    </source>
</evidence>
<evidence type="ECO:0000256" key="8">
    <source>
        <dbReference type="ARBA" id="ARBA00023125"/>
    </source>
</evidence>
<evidence type="ECO:0000256" key="1">
    <source>
        <dbReference type="ARBA" id="ARBA00001974"/>
    </source>
</evidence>
<dbReference type="Gene3D" id="3.40.50.620">
    <property type="entry name" value="HUPs"/>
    <property type="match status" value="1"/>
</dbReference>
<dbReference type="SUPFAM" id="SSF52425">
    <property type="entry name" value="Cryptochrome/photolyase, N-terminal domain"/>
    <property type="match status" value="1"/>
</dbReference>
<dbReference type="Gene3D" id="1.25.40.80">
    <property type="match status" value="1"/>
</dbReference>
<dbReference type="InterPro" id="IPR014729">
    <property type="entry name" value="Rossmann-like_a/b/a_fold"/>
</dbReference>
<comment type="catalytic activity">
    <reaction evidence="12">
        <text>cyclobutadipyrimidine (in DNA) = 2 pyrimidine residues (in DNA).</text>
        <dbReference type="EC" id="4.1.99.3"/>
    </reaction>
</comment>
<dbReference type="GO" id="GO:0003904">
    <property type="term" value="F:deoxyribodipyrimidine photo-lyase activity"/>
    <property type="evidence" value="ECO:0007669"/>
    <property type="project" value="UniProtKB-EC"/>
</dbReference>
<keyword evidence="7" id="KW-0274">FAD</keyword>
<evidence type="ECO:0000256" key="10">
    <source>
        <dbReference type="ARBA" id="ARBA00023239"/>
    </source>
</evidence>
<dbReference type="Gene3D" id="1.10.579.10">
    <property type="entry name" value="DNA Cyclobutane Dipyrimidine Photolyase, subunit A, domain 3"/>
    <property type="match status" value="1"/>
</dbReference>
<evidence type="ECO:0000256" key="6">
    <source>
        <dbReference type="ARBA" id="ARBA00022763"/>
    </source>
</evidence>
<dbReference type="Proteomes" id="UP000315995">
    <property type="component" value="Chromosome"/>
</dbReference>
<keyword evidence="10 14" id="KW-0456">Lyase</keyword>
<dbReference type="OrthoDB" id="9772484at2"/>
<evidence type="ECO:0000256" key="7">
    <source>
        <dbReference type="ARBA" id="ARBA00022827"/>
    </source>
</evidence>
<evidence type="ECO:0000256" key="12">
    <source>
        <dbReference type="ARBA" id="ARBA00033999"/>
    </source>
</evidence>
<evidence type="ECO:0000256" key="9">
    <source>
        <dbReference type="ARBA" id="ARBA00023204"/>
    </source>
</evidence>
<dbReference type="InterPro" id="IPR006050">
    <property type="entry name" value="DNA_photolyase_N"/>
</dbReference>
<dbReference type="SUPFAM" id="SSF48173">
    <property type="entry name" value="Cryptochrome/photolyase FAD-binding domain"/>
    <property type="match status" value="1"/>
</dbReference>
<evidence type="ECO:0000313" key="14">
    <source>
        <dbReference type="EMBL" id="QDG53305.1"/>
    </source>
</evidence>
<dbReference type="InterPro" id="IPR052219">
    <property type="entry name" value="Photolyase_Class-2"/>
</dbReference>
<keyword evidence="8" id="KW-0238">DNA-binding</keyword>
<dbReference type="EC" id="4.1.99.3" evidence="3"/>
<dbReference type="Pfam" id="PF00875">
    <property type="entry name" value="DNA_photolyase"/>
    <property type="match status" value="1"/>
</dbReference>
<comment type="similarity">
    <text evidence="2">Belongs to the DNA photolyase class-2 family.</text>
</comment>
<sequence>MSTIPKLRINACNDAPIRPERDFVVYWMTAQRRLSYNYALEHAVELAQTHQVPLVIFEPLRSEYPWASERLHQFVIDGMADKARRLADANVTYFPYLEREHDAGKGLLAALGERAVAVVTDEFPAFFLPRMTAAAAAQLDVRLEKVDSNGIVPLRAPGKAYKRAYDFRRWFQKHGREHLDTFPRRHPLVGKQLPQLDRLPAEITDRWPAATLDELADPAFVTTLPIDHDVQPVAAHPGGEEAARERFQTFLTERLEGYGNRRNYPEDDHTSRLSPYLHFGHISTHEIVGAVLEQERWGFDDLADNAKGKREGWWGLSEDAESFLEELITWREVSYNTCHYVENYDAWESLPDWAIATLEEHADDPREHVYTLDEFEKAQTHDELWNASQMQLVKDGRIHNYLRMLWGKKILHWSASPQEALAIMIELNNKYALDGRDPNSYSGIFWTLGRYDRPWGPEREIFGKVRYMTSKSTRRKYSVGRYIEKWVGKGY</sequence>
<protein>
    <recommendedName>
        <fullName evidence="4">Deoxyribodipyrimidine photo-lyase</fullName>
        <ecNumber evidence="3">4.1.99.3</ecNumber>
    </recommendedName>
    <alternativeName>
        <fullName evidence="11">DNA photolyase</fullName>
    </alternativeName>
</protein>
<keyword evidence="5" id="KW-0285">Flavoprotein</keyword>
<proteinExistence type="inferred from homology"/>
<comment type="cofactor">
    <cofactor evidence="1">
        <name>FAD</name>
        <dbReference type="ChEBI" id="CHEBI:57692"/>
    </cofactor>
</comment>
<dbReference type="InterPro" id="IPR036155">
    <property type="entry name" value="Crypto/Photolyase_N_sf"/>
</dbReference>
<dbReference type="RefSeq" id="WP_141199766.1">
    <property type="nucleotide sequence ID" value="NZ_CP041186.1"/>
</dbReference>
<evidence type="ECO:0000256" key="2">
    <source>
        <dbReference type="ARBA" id="ARBA00006409"/>
    </source>
</evidence>
<keyword evidence="6" id="KW-0227">DNA damage</keyword>
<gene>
    <name evidence="14" type="ORF">FIV42_21930</name>
</gene>